<organism evidence="1 2">
    <name type="scientific">Euplotes crassus</name>
    <dbReference type="NCBI Taxonomy" id="5936"/>
    <lineage>
        <taxon>Eukaryota</taxon>
        <taxon>Sar</taxon>
        <taxon>Alveolata</taxon>
        <taxon>Ciliophora</taxon>
        <taxon>Intramacronucleata</taxon>
        <taxon>Spirotrichea</taxon>
        <taxon>Hypotrichia</taxon>
        <taxon>Euplotida</taxon>
        <taxon>Euplotidae</taxon>
        <taxon>Moneuplotes</taxon>
    </lineage>
</organism>
<dbReference type="Proteomes" id="UP001295684">
    <property type="component" value="Unassembled WGS sequence"/>
</dbReference>
<comment type="caution">
    <text evidence="1">The sequence shown here is derived from an EMBL/GenBank/DDBJ whole genome shotgun (WGS) entry which is preliminary data.</text>
</comment>
<evidence type="ECO:0000313" key="2">
    <source>
        <dbReference type="Proteomes" id="UP001295684"/>
    </source>
</evidence>
<accession>A0AAD2D7G6</accession>
<name>A0AAD2D7G6_EUPCR</name>
<reference evidence="1" key="1">
    <citation type="submission" date="2023-07" db="EMBL/GenBank/DDBJ databases">
        <authorList>
            <consortium name="AG Swart"/>
            <person name="Singh M."/>
            <person name="Singh A."/>
            <person name="Seah K."/>
            <person name="Emmerich C."/>
        </authorList>
    </citation>
    <scope>NUCLEOTIDE SEQUENCE</scope>
    <source>
        <strain evidence="1">DP1</strain>
    </source>
</reference>
<dbReference type="AlphaFoldDB" id="A0AAD2D7G6"/>
<keyword evidence="2" id="KW-1185">Reference proteome</keyword>
<dbReference type="EMBL" id="CAMPGE010024510">
    <property type="protein sequence ID" value="CAI2382341.1"/>
    <property type="molecule type" value="Genomic_DNA"/>
</dbReference>
<evidence type="ECO:0000313" key="1">
    <source>
        <dbReference type="EMBL" id="CAI2382341.1"/>
    </source>
</evidence>
<gene>
    <name evidence="1" type="ORF">ECRASSUSDP1_LOCUS23812</name>
</gene>
<protein>
    <submittedName>
        <fullName evidence="1">Uncharacterized protein</fullName>
    </submittedName>
</protein>
<proteinExistence type="predicted"/>
<sequence length="117" mass="13577">MNSHCQGAHSHKMRPSLLLEMNKYLDESEIRSTSCDLFESPALIRILLSLCILNRIGKVIRILRKMVLQDLKQKDLTLLGTPKISLRWTLQEFLLGGLGVKRERILLKMIFFIIFLI</sequence>